<keyword evidence="1" id="KW-0472">Membrane</keyword>
<dbReference type="AlphaFoldDB" id="A0A1C6Z6N0"/>
<proteinExistence type="predicted"/>
<accession>A0A1C6Z6N0</accession>
<evidence type="ECO:0000313" key="3">
    <source>
        <dbReference type="Proteomes" id="UP000094844"/>
    </source>
</evidence>
<keyword evidence="1" id="KW-0812">Transmembrane</keyword>
<organism evidence="2 3">
    <name type="scientific">Hafnia alvei</name>
    <dbReference type="NCBI Taxonomy" id="569"/>
    <lineage>
        <taxon>Bacteria</taxon>
        <taxon>Pseudomonadati</taxon>
        <taxon>Pseudomonadota</taxon>
        <taxon>Gammaproteobacteria</taxon>
        <taxon>Enterobacterales</taxon>
        <taxon>Hafniaceae</taxon>
        <taxon>Hafnia</taxon>
    </lineage>
</organism>
<sequence length="97" mass="10500">MLGSALGTAILGATLNLNLDWRLPDIHDPVQKLMSMHQSGIQPDGNMVNLTTQVAASIHWVFIVAAILSLFALVTAWLIPAKLKPESETCVEFDGEC</sequence>
<dbReference type="Proteomes" id="UP000094844">
    <property type="component" value="Unassembled WGS sequence"/>
</dbReference>
<reference evidence="2 3" key="1">
    <citation type="submission" date="2016-09" db="EMBL/GenBank/DDBJ databases">
        <authorList>
            <person name="Capua I."/>
            <person name="De Benedictis P."/>
            <person name="Joannis T."/>
            <person name="Lombin L.H."/>
            <person name="Cattoli G."/>
        </authorList>
    </citation>
    <scope>NUCLEOTIDE SEQUENCE [LARGE SCALE GENOMIC DNA]</scope>
    <source>
        <strain evidence="2 3">GB001</strain>
    </source>
</reference>
<evidence type="ECO:0000313" key="2">
    <source>
        <dbReference type="EMBL" id="SCM54840.1"/>
    </source>
</evidence>
<name>A0A1C6Z6N0_HAFAL</name>
<evidence type="ECO:0000256" key="1">
    <source>
        <dbReference type="SAM" id="Phobius"/>
    </source>
</evidence>
<feature type="transmembrane region" description="Helical" evidence="1">
    <location>
        <begin position="57"/>
        <end position="79"/>
    </location>
</feature>
<protein>
    <submittedName>
        <fullName evidence="2">Uncharacterized protein</fullName>
    </submittedName>
</protein>
<gene>
    <name evidence="2" type="ORF">BN1044_04351</name>
</gene>
<dbReference type="EMBL" id="FMIQ01000081">
    <property type="protein sequence ID" value="SCM54840.1"/>
    <property type="molecule type" value="Genomic_DNA"/>
</dbReference>
<keyword evidence="1" id="KW-1133">Transmembrane helix</keyword>